<sequence length="495" mass="57593">MVNLKNNICQKVAQYKLNSYIIFLEASSNFSNKRWLAKQEDSPNIVQYREISQLYCQIRSIDMYQTKFRTTGKATTDKLQPNLQLNQLDIDQDDNIIGVFNGIIQYDNNINNFQLLNADQCRTKLVTKSNLFEIQQQFIDKNQFLITPEQLSKDIIEGYDDNQSYYQIYKEVESIYSDIFNDGDDIEVFEFIILQGFTRMIHKTISNSHVLFQYGTGSDGKTFSTQNIMTGLGSDATSIQKRKISAQGYSSKVKSSVLQTSNTCASSHDSGGYPELIGKYIAVVSELNINVDLSVDVIKSLCCDTQVSCRKANASDVVSFTNKALIIIQSNSYPRFNQQIDDGLARRFLFYSHKVKFISEQSYNDKTESERRQNKIASVDIRTKMSSDLRYIDVFGFYMLQTYMKCIRRRDDYTKVTPMLQYETKQFQDNIQKYITECSNLLEFKHINFIYFKQYIKNVQNIIKSQEEQKNLNQQQVVIIFINQKQSLVYIYMLF</sequence>
<dbReference type="AlphaFoldDB" id="V6LRF4"/>
<accession>V6LRF4</accession>
<dbReference type="VEuPathDB" id="GiardiaDB:SS50377_24086"/>
<organism evidence="1">
    <name type="scientific">Spironucleus salmonicida</name>
    <dbReference type="NCBI Taxonomy" id="348837"/>
    <lineage>
        <taxon>Eukaryota</taxon>
        <taxon>Metamonada</taxon>
        <taxon>Diplomonadida</taxon>
        <taxon>Hexamitidae</taxon>
        <taxon>Hexamitinae</taxon>
        <taxon>Spironucleus</taxon>
    </lineage>
</organism>
<protein>
    <submittedName>
        <fullName evidence="1">Phage/plasmid primase</fullName>
    </submittedName>
</protein>
<reference evidence="1" key="1">
    <citation type="journal article" date="2014" name="PLoS Genet.">
        <title>The Genome of Spironucleus salmonicida Highlights a Fish Pathogen Adapted to Fluctuating Environments.</title>
        <authorList>
            <person name="Xu F."/>
            <person name="Jerlstrom-Hultqvist J."/>
            <person name="Einarsson E."/>
            <person name="Astvaldsson A."/>
            <person name="Svard S.G."/>
            <person name="Andersson J.O."/>
        </authorList>
    </citation>
    <scope>NUCLEOTIDE SEQUENCE</scope>
</reference>
<name>V6LRF4_9EUKA</name>
<proteinExistence type="predicted"/>
<gene>
    <name evidence="1" type="ORF">SS50377_13710</name>
</gene>
<evidence type="ECO:0000313" key="1">
    <source>
        <dbReference type="EMBL" id="EST46276.1"/>
    </source>
</evidence>
<dbReference type="EMBL" id="KI546079">
    <property type="protein sequence ID" value="EST46276.1"/>
    <property type="molecule type" value="Genomic_DNA"/>
</dbReference>